<keyword evidence="2" id="KW-1185">Reference proteome</keyword>
<dbReference type="EMBL" id="JYDH01004063">
    <property type="protein sequence ID" value="KRY04789.1"/>
    <property type="molecule type" value="Genomic_DNA"/>
</dbReference>
<dbReference type="AlphaFoldDB" id="A0A0V0YWU3"/>
<evidence type="ECO:0000313" key="2">
    <source>
        <dbReference type="Proteomes" id="UP000054776"/>
    </source>
</evidence>
<proteinExistence type="predicted"/>
<dbReference type="InParanoid" id="A0A0V0YWU3"/>
<dbReference type="OrthoDB" id="10049986at2759"/>
<gene>
    <name evidence="1" type="ORF">T01_1056</name>
</gene>
<reference evidence="1 2" key="1">
    <citation type="submission" date="2015-01" db="EMBL/GenBank/DDBJ databases">
        <title>Evolution of Trichinella species and genotypes.</title>
        <authorList>
            <person name="Korhonen P.K."/>
            <person name="Edoardo P."/>
            <person name="Giuseppe L.R."/>
            <person name="Gasser R.B."/>
        </authorList>
    </citation>
    <scope>NUCLEOTIDE SEQUENCE [LARGE SCALE GENOMIC DNA]</scope>
    <source>
        <strain evidence="1">ISS3</strain>
    </source>
</reference>
<accession>A0A0V0YWU3</accession>
<organism evidence="1 2">
    <name type="scientific">Trichinella spiralis</name>
    <name type="common">Trichina worm</name>
    <dbReference type="NCBI Taxonomy" id="6334"/>
    <lineage>
        <taxon>Eukaryota</taxon>
        <taxon>Metazoa</taxon>
        <taxon>Ecdysozoa</taxon>
        <taxon>Nematoda</taxon>
        <taxon>Enoplea</taxon>
        <taxon>Dorylaimia</taxon>
        <taxon>Trichinellida</taxon>
        <taxon>Trichinellidae</taxon>
        <taxon>Trichinella</taxon>
    </lineage>
</organism>
<dbReference type="Proteomes" id="UP000054776">
    <property type="component" value="Unassembled WGS sequence"/>
</dbReference>
<evidence type="ECO:0000313" key="1">
    <source>
        <dbReference type="EMBL" id="KRY04789.1"/>
    </source>
</evidence>
<evidence type="ECO:0008006" key="3">
    <source>
        <dbReference type="Google" id="ProtNLM"/>
    </source>
</evidence>
<name>A0A0V0YWU3_TRISP</name>
<comment type="caution">
    <text evidence="1">The sequence shown here is derived from an EMBL/GenBank/DDBJ whole genome shotgun (WGS) entry which is preliminary data.</text>
</comment>
<protein>
    <recommendedName>
        <fullName evidence="3">PiggyBac transposable element-derived protein domain-containing protein</fullName>
    </recommendedName>
</protein>
<sequence>MILVRELRGRFHQYIPCKPGKYGIKIFWCCDEQTLWQEKSTSANS</sequence>